<dbReference type="Proteomes" id="UP000829196">
    <property type="component" value="Unassembled WGS sequence"/>
</dbReference>
<protein>
    <submittedName>
        <fullName evidence="1">Uncharacterized protein</fullName>
    </submittedName>
</protein>
<dbReference type="EMBL" id="JAGYWB010000018">
    <property type="protein sequence ID" value="KAI0492314.1"/>
    <property type="molecule type" value="Genomic_DNA"/>
</dbReference>
<reference evidence="1" key="1">
    <citation type="journal article" date="2022" name="Front. Genet.">
        <title>Chromosome-Scale Assembly of the Dendrobium nobile Genome Provides Insights Into the Molecular Mechanism of the Biosynthesis of the Medicinal Active Ingredient of Dendrobium.</title>
        <authorList>
            <person name="Xu Q."/>
            <person name="Niu S.-C."/>
            <person name="Li K.-L."/>
            <person name="Zheng P.-J."/>
            <person name="Zhang X.-J."/>
            <person name="Jia Y."/>
            <person name="Liu Y."/>
            <person name="Niu Y.-X."/>
            <person name="Yu L.-H."/>
            <person name="Chen D.-F."/>
            <person name="Zhang G.-Q."/>
        </authorList>
    </citation>
    <scope>NUCLEOTIDE SEQUENCE</scope>
    <source>
        <tissue evidence="1">Leaf</tissue>
    </source>
</reference>
<name>A0A8T3A8I6_DENNO</name>
<keyword evidence="2" id="KW-1185">Reference proteome</keyword>
<organism evidence="1 2">
    <name type="scientific">Dendrobium nobile</name>
    <name type="common">Orchid</name>
    <dbReference type="NCBI Taxonomy" id="94219"/>
    <lineage>
        <taxon>Eukaryota</taxon>
        <taxon>Viridiplantae</taxon>
        <taxon>Streptophyta</taxon>
        <taxon>Embryophyta</taxon>
        <taxon>Tracheophyta</taxon>
        <taxon>Spermatophyta</taxon>
        <taxon>Magnoliopsida</taxon>
        <taxon>Liliopsida</taxon>
        <taxon>Asparagales</taxon>
        <taxon>Orchidaceae</taxon>
        <taxon>Epidendroideae</taxon>
        <taxon>Malaxideae</taxon>
        <taxon>Dendrobiinae</taxon>
        <taxon>Dendrobium</taxon>
    </lineage>
</organism>
<comment type="caution">
    <text evidence="1">The sequence shown here is derived from an EMBL/GenBank/DDBJ whole genome shotgun (WGS) entry which is preliminary data.</text>
</comment>
<gene>
    <name evidence="1" type="ORF">KFK09_026585</name>
</gene>
<sequence>MELFPTIISNARTIEVLVPGMDGNNHIKELSASMDWILRLSGYVDAKRFKIIPNLCHLIVWVEHMKIEAKNPIHQLDHDLVDSGIAFRGDLEEETWLYGDRHLGMWTTALGSQLRQW</sequence>
<accession>A0A8T3A8I6</accession>
<proteinExistence type="predicted"/>
<evidence type="ECO:0000313" key="2">
    <source>
        <dbReference type="Proteomes" id="UP000829196"/>
    </source>
</evidence>
<evidence type="ECO:0000313" key="1">
    <source>
        <dbReference type="EMBL" id="KAI0492314.1"/>
    </source>
</evidence>
<dbReference type="AlphaFoldDB" id="A0A8T3A8I6"/>